<feature type="domain" description="Amine oxidase" evidence="1">
    <location>
        <begin position="21"/>
        <end position="280"/>
    </location>
</feature>
<dbReference type="InterPro" id="IPR002937">
    <property type="entry name" value="Amino_oxidase"/>
</dbReference>
<dbReference type="Gene3D" id="3.50.50.60">
    <property type="entry name" value="FAD/NAD(P)-binding domain"/>
    <property type="match status" value="1"/>
</dbReference>
<dbReference type="PANTHER" id="PTHR42923:SF3">
    <property type="entry name" value="PROTOPORPHYRINOGEN OXIDASE"/>
    <property type="match status" value="1"/>
</dbReference>
<evidence type="ECO:0000313" key="2">
    <source>
        <dbReference type="EMBL" id="QHO70905.1"/>
    </source>
</evidence>
<protein>
    <recommendedName>
        <fullName evidence="1">Amine oxidase domain-containing protein</fullName>
    </recommendedName>
</protein>
<evidence type="ECO:0000313" key="3">
    <source>
        <dbReference type="Proteomes" id="UP000464507"/>
    </source>
</evidence>
<dbReference type="GO" id="GO:0016491">
    <property type="term" value="F:oxidoreductase activity"/>
    <property type="evidence" value="ECO:0007669"/>
    <property type="project" value="InterPro"/>
</dbReference>
<dbReference type="KEGG" id="mant:BHD05_01620"/>
<dbReference type="InterPro" id="IPR036188">
    <property type="entry name" value="FAD/NAD-bd_sf"/>
</dbReference>
<dbReference type="Gene3D" id="3.90.660.20">
    <property type="entry name" value="Protoporphyrinogen oxidase, mitochondrial, domain 2"/>
    <property type="match status" value="1"/>
</dbReference>
<name>A0A7L5AM49_9MICO</name>
<dbReference type="EMBL" id="CP017146">
    <property type="protein sequence ID" value="QHO70905.1"/>
    <property type="molecule type" value="Genomic_DNA"/>
</dbReference>
<dbReference type="Pfam" id="PF01593">
    <property type="entry name" value="Amino_oxidase"/>
    <property type="match status" value="1"/>
</dbReference>
<dbReference type="SUPFAM" id="SSF51905">
    <property type="entry name" value="FAD/NAD(P)-binding domain"/>
    <property type="match status" value="1"/>
</dbReference>
<sequence>MNNERVTAVTDSHIIVVGGGIAGLVVARDLVAGGARVTVVEGSDRLGGKVAAHTLGGIETDAGAESFATRRGTVADLVTELGLAGALVLPNTGGAWLQPRTGAALPLPKAGLLGIPSVPLASDVIRIVGLGGALRAQLDALMSGFVGSRERSLGAVVRKRMGRAVLDRLVTPVAGAIHSAHPNDLDVDVVAPRLRTAMLSEGSLAKAVLTLREAAPAGSAVQGLSGGLFQLIDALARELDGRAEIILSAPVAEADAGGASLADGRRLTADRVVVAAELGAQTGTPITLATLVLRAPALDAAPRGTGVLVAAGAAGVGAKALTHATAKWAWLEDRAEGAHVVRLSYEGMPAGRDLREQARADAARLLGVDIAAEAVLAYDRIDWTGPGEAEEASEGVVRVGERVSGAGLAAVVGQARQAAADLLSDLAREPGLGLTDH</sequence>
<reference evidence="2 3" key="1">
    <citation type="submission" date="2016-09" db="EMBL/GenBank/DDBJ databases">
        <title>Complete genome sequence of microbes from the polar regions.</title>
        <authorList>
            <person name="Liao L."/>
            <person name="Chen B."/>
        </authorList>
    </citation>
    <scope>NUCLEOTIDE SEQUENCE [LARGE SCALE GENOMIC DNA]</scope>
    <source>
        <strain evidence="2 3">ZS314</strain>
    </source>
</reference>
<dbReference type="InterPro" id="IPR050464">
    <property type="entry name" value="Zeta_carotene_desat/Oxidored"/>
</dbReference>
<proteinExistence type="predicted"/>
<organism evidence="2 3">
    <name type="scientific">Marisediminicola antarctica</name>
    <dbReference type="NCBI Taxonomy" id="674079"/>
    <lineage>
        <taxon>Bacteria</taxon>
        <taxon>Bacillati</taxon>
        <taxon>Actinomycetota</taxon>
        <taxon>Actinomycetes</taxon>
        <taxon>Micrococcales</taxon>
        <taxon>Microbacteriaceae</taxon>
        <taxon>Marisediminicola</taxon>
    </lineage>
</organism>
<dbReference type="AlphaFoldDB" id="A0A7L5AM49"/>
<dbReference type="PANTHER" id="PTHR42923">
    <property type="entry name" value="PROTOPORPHYRINOGEN OXIDASE"/>
    <property type="match status" value="1"/>
</dbReference>
<dbReference type="Proteomes" id="UP000464507">
    <property type="component" value="Chromosome"/>
</dbReference>
<dbReference type="Gene3D" id="1.10.3110.10">
    <property type="entry name" value="protoporphyrinogen ix oxidase, domain 3"/>
    <property type="match status" value="1"/>
</dbReference>
<gene>
    <name evidence="2" type="ORF">BHD05_01620</name>
</gene>
<evidence type="ECO:0000259" key="1">
    <source>
        <dbReference type="Pfam" id="PF01593"/>
    </source>
</evidence>
<keyword evidence="3" id="KW-1185">Reference proteome</keyword>
<accession>A0A7L5AM49</accession>